<dbReference type="Gene3D" id="3.30.70.1820">
    <property type="entry name" value="L1 transposable element, RRM domain"/>
    <property type="match status" value="1"/>
</dbReference>
<reference evidence="2" key="1">
    <citation type="submission" date="2025-08" db="UniProtKB">
        <authorList>
            <consortium name="Ensembl"/>
        </authorList>
    </citation>
    <scope>IDENTIFICATION</scope>
</reference>
<dbReference type="Ensembl" id="ENSLBET00000030845.1">
    <property type="protein sequence ID" value="ENSLBEP00000029446.1"/>
    <property type="gene ID" value="ENSLBEG00000022294.1"/>
</dbReference>
<dbReference type="Proteomes" id="UP000261660">
    <property type="component" value="Unplaced"/>
</dbReference>
<reference evidence="2" key="2">
    <citation type="submission" date="2025-09" db="UniProtKB">
        <authorList>
            <consortium name="Ensembl"/>
        </authorList>
    </citation>
    <scope>IDENTIFICATION</scope>
</reference>
<evidence type="ECO:0000313" key="3">
    <source>
        <dbReference type="Proteomes" id="UP000261660"/>
    </source>
</evidence>
<dbReference type="STRING" id="56723.ENSLBEP00000029446"/>
<dbReference type="Pfam" id="PF02994">
    <property type="entry name" value="Transposase_22"/>
    <property type="match status" value="1"/>
</dbReference>
<sequence>NGKKTKGKICELAERLTSVESQLDFLEDTDKEWKANPPAARENRGRRNNLRIVGFPEACEGRDAAGFLATVLPEILEMEFSGSIEIEQSHRSAAQPHPDGRPPRHFIVCFLRHTDKERIRNMARDKGRVTWKVHHIMFFPDYSNAVEDKRRCFNQCKKMLHEQRIKFSLTFPAKLDFYTKNGGRVRFDNHAKAMAYIKNL</sequence>
<evidence type="ECO:0000313" key="2">
    <source>
        <dbReference type="Ensembl" id="ENSLBEP00000029446.1"/>
    </source>
</evidence>
<dbReference type="AlphaFoldDB" id="A0A3Q3G8F1"/>
<dbReference type="InterPro" id="IPR043636">
    <property type="entry name" value="L1_RRM_dom"/>
</dbReference>
<dbReference type="InParanoid" id="A0A3Q3G8F1"/>
<accession>A0A3Q3G8F1</accession>
<organism evidence="2 3">
    <name type="scientific">Labrus bergylta</name>
    <name type="common">ballan wrasse</name>
    <dbReference type="NCBI Taxonomy" id="56723"/>
    <lineage>
        <taxon>Eukaryota</taxon>
        <taxon>Metazoa</taxon>
        <taxon>Chordata</taxon>
        <taxon>Craniata</taxon>
        <taxon>Vertebrata</taxon>
        <taxon>Euteleostomi</taxon>
        <taxon>Actinopterygii</taxon>
        <taxon>Neopterygii</taxon>
        <taxon>Teleostei</taxon>
        <taxon>Neoteleostei</taxon>
        <taxon>Acanthomorphata</taxon>
        <taxon>Eupercaria</taxon>
        <taxon>Labriformes</taxon>
        <taxon>Labridae</taxon>
        <taxon>Labrus</taxon>
    </lineage>
</organism>
<name>A0A3Q3G8F1_9LABR</name>
<keyword evidence="3" id="KW-1185">Reference proteome</keyword>
<feature type="domain" description="L1 transposable element RRM" evidence="1">
    <location>
        <begin position="47"/>
        <end position="137"/>
    </location>
</feature>
<protein>
    <recommendedName>
        <fullName evidence="1">L1 transposable element RRM domain-containing protein</fullName>
    </recommendedName>
</protein>
<dbReference type="PANTHER" id="PTHR11505">
    <property type="entry name" value="L1 TRANSPOSABLE ELEMENT-RELATED"/>
    <property type="match status" value="1"/>
</dbReference>
<dbReference type="InterPro" id="IPR004244">
    <property type="entry name" value="Transposase_22"/>
</dbReference>
<dbReference type="GeneTree" id="ENSGT00940000171243"/>
<evidence type="ECO:0000259" key="1">
    <source>
        <dbReference type="Pfam" id="PF02994"/>
    </source>
</evidence>
<proteinExistence type="predicted"/>